<dbReference type="AlphaFoldDB" id="A0A9P4V3S4"/>
<organism evidence="1 2">
    <name type="scientific">Polyplosphaeria fusca</name>
    <dbReference type="NCBI Taxonomy" id="682080"/>
    <lineage>
        <taxon>Eukaryota</taxon>
        <taxon>Fungi</taxon>
        <taxon>Dikarya</taxon>
        <taxon>Ascomycota</taxon>
        <taxon>Pezizomycotina</taxon>
        <taxon>Dothideomycetes</taxon>
        <taxon>Pleosporomycetidae</taxon>
        <taxon>Pleosporales</taxon>
        <taxon>Tetraplosphaeriaceae</taxon>
        <taxon>Polyplosphaeria</taxon>
    </lineage>
</organism>
<proteinExistence type="predicted"/>
<accession>A0A9P4V3S4</accession>
<keyword evidence="2" id="KW-1185">Reference proteome</keyword>
<dbReference type="Proteomes" id="UP000799444">
    <property type="component" value="Unassembled WGS sequence"/>
</dbReference>
<sequence>MHCRYSKVVEQSSYEADGLAYDIPLRIHRDPYKEIFGALRAQKDWSEQVHPISDYLGGLGTPYSFIRVTVPECRPERLETVSYANEFAFLYDGEQFSLMSPKSLKDLSTEQPNQPELLSVFNSDIFSQKVDEMTRPEKRLQTQILKEMMGIDPKRAVTTMKAWATFVQLASRTRSTPFETLGEYLPSRIIDAGELIWYGTLTFAMALTILEAELDLCFSLARPGYAAISLTNDLYSWDKERKAAEADGVDYVFNAIWVIMKEQSVSEDEAIAICKEETLKYIAEYDDIVGNVKDFNLSQDTVSYLEAVRYSYIGNLVWSIYCPRYHED</sequence>
<dbReference type="Pfam" id="PF19086">
    <property type="entry name" value="Terpene_syn_C_2"/>
    <property type="match status" value="1"/>
</dbReference>
<reference evidence="1" key="1">
    <citation type="journal article" date="2020" name="Stud. Mycol.">
        <title>101 Dothideomycetes genomes: a test case for predicting lifestyles and emergence of pathogens.</title>
        <authorList>
            <person name="Haridas S."/>
            <person name="Albert R."/>
            <person name="Binder M."/>
            <person name="Bloem J."/>
            <person name="Labutti K."/>
            <person name="Salamov A."/>
            <person name="Andreopoulos B."/>
            <person name="Baker S."/>
            <person name="Barry K."/>
            <person name="Bills G."/>
            <person name="Bluhm B."/>
            <person name="Cannon C."/>
            <person name="Castanera R."/>
            <person name="Culley D."/>
            <person name="Daum C."/>
            <person name="Ezra D."/>
            <person name="Gonzalez J."/>
            <person name="Henrissat B."/>
            <person name="Kuo A."/>
            <person name="Liang C."/>
            <person name="Lipzen A."/>
            <person name="Lutzoni F."/>
            <person name="Magnuson J."/>
            <person name="Mondo S."/>
            <person name="Nolan M."/>
            <person name="Ohm R."/>
            <person name="Pangilinan J."/>
            <person name="Park H.-J."/>
            <person name="Ramirez L."/>
            <person name="Alfaro M."/>
            <person name="Sun H."/>
            <person name="Tritt A."/>
            <person name="Yoshinaga Y."/>
            <person name="Zwiers L.-H."/>
            <person name="Turgeon B."/>
            <person name="Goodwin S."/>
            <person name="Spatafora J."/>
            <person name="Crous P."/>
            <person name="Grigoriev I."/>
        </authorList>
    </citation>
    <scope>NUCLEOTIDE SEQUENCE</scope>
    <source>
        <strain evidence="1">CBS 125425</strain>
    </source>
</reference>
<evidence type="ECO:0000313" key="1">
    <source>
        <dbReference type="EMBL" id="KAF2735646.1"/>
    </source>
</evidence>
<dbReference type="Gene3D" id="1.10.600.10">
    <property type="entry name" value="Farnesyl Diphosphate Synthase"/>
    <property type="match status" value="1"/>
</dbReference>
<name>A0A9P4V3S4_9PLEO</name>
<dbReference type="SUPFAM" id="SSF48576">
    <property type="entry name" value="Terpenoid synthases"/>
    <property type="match status" value="1"/>
</dbReference>
<protein>
    <submittedName>
        <fullName evidence="1">Terpenoid synthase</fullName>
    </submittedName>
</protein>
<comment type="caution">
    <text evidence="1">The sequence shown here is derived from an EMBL/GenBank/DDBJ whole genome shotgun (WGS) entry which is preliminary data.</text>
</comment>
<dbReference type="EMBL" id="ML996133">
    <property type="protein sequence ID" value="KAF2735646.1"/>
    <property type="molecule type" value="Genomic_DNA"/>
</dbReference>
<gene>
    <name evidence="1" type="ORF">EJ04DRAFT_563157</name>
</gene>
<dbReference type="OrthoDB" id="6921389at2759"/>
<evidence type="ECO:0000313" key="2">
    <source>
        <dbReference type="Proteomes" id="UP000799444"/>
    </source>
</evidence>
<dbReference type="InterPro" id="IPR008949">
    <property type="entry name" value="Isoprenoid_synthase_dom_sf"/>
</dbReference>